<dbReference type="PANTHER" id="PTHR22642:SF2">
    <property type="entry name" value="PROTEIN LONG AFTER FAR-RED 3"/>
    <property type="match status" value="1"/>
</dbReference>
<accession>A0A7J3X8M6</accession>
<evidence type="ECO:0000313" key="2">
    <source>
        <dbReference type="EMBL" id="HHP05563.1"/>
    </source>
</evidence>
<dbReference type="InterPro" id="IPR011059">
    <property type="entry name" value="Metal-dep_hydrolase_composite"/>
</dbReference>
<dbReference type="PANTHER" id="PTHR22642">
    <property type="entry name" value="IMIDAZOLONEPROPIONASE"/>
    <property type="match status" value="1"/>
</dbReference>
<dbReference type="CDD" id="cd01300">
    <property type="entry name" value="YtcJ_like"/>
    <property type="match status" value="1"/>
</dbReference>
<proteinExistence type="predicted"/>
<dbReference type="EMBL" id="DRZM01000213">
    <property type="protein sequence ID" value="HHP05563.1"/>
    <property type="molecule type" value="Genomic_DNA"/>
</dbReference>
<dbReference type="Gene3D" id="2.30.40.10">
    <property type="entry name" value="Urease, subunit C, domain 1"/>
    <property type="match status" value="1"/>
</dbReference>
<dbReference type="AlphaFoldDB" id="A0A7J3X8M6"/>
<dbReference type="SUPFAM" id="SSF51338">
    <property type="entry name" value="Composite domain of metallo-dependent hydrolases"/>
    <property type="match status" value="1"/>
</dbReference>
<protein>
    <submittedName>
        <fullName evidence="2">Amidohydrolase</fullName>
    </submittedName>
</protein>
<evidence type="ECO:0000259" key="1">
    <source>
        <dbReference type="Pfam" id="PF07969"/>
    </source>
</evidence>
<gene>
    <name evidence="2" type="ORF">ENM88_07475</name>
</gene>
<dbReference type="Gene3D" id="3.10.310.70">
    <property type="match status" value="1"/>
</dbReference>
<dbReference type="InterPro" id="IPR032466">
    <property type="entry name" value="Metal_Hydrolase"/>
</dbReference>
<reference evidence="2" key="1">
    <citation type="journal article" date="2020" name="mSystems">
        <title>Genome- and Community-Level Interaction Insights into Carbon Utilization and Element Cycling Functions of Hydrothermarchaeota in Hydrothermal Sediment.</title>
        <authorList>
            <person name="Zhou Z."/>
            <person name="Liu Y."/>
            <person name="Xu W."/>
            <person name="Pan J."/>
            <person name="Luo Z.H."/>
            <person name="Li M."/>
        </authorList>
    </citation>
    <scope>NUCLEOTIDE SEQUENCE [LARGE SCALE GENOMIC DNA]</scope>
    <source>
        <strain evidence="2">SpSt-1125</strain>
    </source>
</reference>
<dbReference type="Pfam" id="PF07969">
    <property type="entry name" value="Amidohydro_3"/>
    <property type="match status" value="1"/>
</dbReference>
<keyword evidence="2" id="KW-0378">Hydrolase</keyword>
<feature type="domain" description="Amidohydrolase 3" evidence="1">
    <location>
        <begin position="100"/>
        <end position="502"/>
    </location>
</feature>
<sequence>MSKLEGSRGKSSSGILPLSASFNLTGHRLPCAHGWINFADKRGKCFSRLASRASVAGEVLLVNFKYLLNEEVEAFVLAPGKGVVCEGSEHKCRSLRPSRTLDLGGRVVVPGLRDAHTHLLPTALSYRLLDLRRVSSVEELKGAVRTAALEMGPGSWVVGRGWDQDKMVEKRYPTRHDLDEAAPENPVLLVRVCGHAAVANTKALEKLGLLFQEPEELQGMVVREDGKPTGLLLEDAVPWALARVPKPGRAALKELLRKVVAEYLRYGVTVVHSMSVDIEELSLIRGLELDGELKLRYEAYVKPELLGNVPEELRHLVRGVKAFADGSFGARTAALREQYSDHPSSGTLLMTAEEIAELCRAAGSHGLELAVHAIGDKAVEEVLRAMTISRGKIRVEHASLTPPDLLELFSQLRPTAAVQPHFILSDTWIVDRLGARTRWVYAFKSLARTGSTLMGSSDSPVEPLNPWLGMYAAVHRGEPEGLPIAEFTSSEKLSLREALSMYVERASRPEDVVVLNITREPLSREDFARVRAERVFLKGVELQPL</sequence>
<name>A0A7J3X8M6_THEPE</name>
<dbReference type="InterPro" id="IPR033932">
    <property type="entry name" value="YtcJ-like"/>
</dbReference>
<dbReference type="Gene3D" id="3.20.20.140">
    <property type="entry name" value="Metal-dependent hydrolases"/>
    <property type="match status" value="1"/>
</dbReference>
<dbReference type="GO" id="GO:0016810">
    <property type="term" value="F:hydrolase activity, acting on carbon-nitrogen (but not peptide) bonds"/>
    <property type="evidence" value="ECO:0007669"/>
    <property type="project" value="InterPro"/>
</dbReference>
<dbReference type="SUPFAM" id="SSF51556">
    <property type="entry name" value="Metallo-dependent hydrolases"/>
    <property type="match status" value="1"/>
</dbReference>
<organism evidence="2">
    <name type="scientific">Thermofilum pendens</name>
    <dbReference type="NCBI Taxonomy" id="2269"/>
    <lineage>
        <taxon>Archaea</taxon>
        <taxon>Thermoproteota</taxon>
        <taxon>Thermoprotei</taxon>
        <taxon>Thermofilales</taxon>
        <taxon>Thermofilaceae</taxon>
        <taxon>Thermofilum</taxon>
    </lineage>
</organism>
<comment type="caution">
    <text evidence="2">The sequence shown here is derived from an EMBL/GenBank/DDBJ whole genome shotgun (WGS) entry which is preliminary data.</text>
</comment>
<dbReference type="InterPro" id="IPR013108">
    <property type="entry name" value="Amidohydro_3"/>
</dbReference>